<dbReference type="OrthoDB" id="3265128at2759"/>
<sequence length="255" mass="28453">MTKPQAHIDTSTSTLNAKELHKHLLQTNSPIPHPWTIPPTEPWGRNDKIKSFPAADKRAARQYPAAAGSHPSMQHKQERWRGLSSHTQAHPYISDDDYDDLRTRATTLRESEEHKSAIPDMVPGFQASLLTHGAILCLSVSRSIGMAVASTLQGRYLFGVPAKVIRAFRAFEYVPYIALTASARTKAEKDEQEMELWADGTFMVKKFDRQDEQSIREGAWQPAARDPTLTIGEGRAKLPMSPMCLTPCEAVQGHL</sequence>
<dbReference type="EMBL" id="KN837291">
    <property type="protein sequence ID" value="KIJ29075.1"/>
    <property type="molecule type" value="Genomic_DNA"/>
</dbReference>
<protein>
    <submittedName>
        <fullName evidence="2">Uncharacterized protein</fullName>
    </submittedName>
</protein>
<evidence type="ECO:0000313" key="2">
    <source>
        <dbReference type="EMBL" id="KIJ29075.1"/>
    </source>
</evidence>
<dbReference type="Proteomes" id="UP000054279">
    <property type="component" value="Unassembled WGS sequence"/>
</dbReference>
<name>A0A0C9UV66_SPHS4</name>
<proteinExistence type="predicted"/>
<reference evidence="2 3" key="1">
    <citation type="submission" date="2014-06" db="EMBL/GenBank/DDBJ databases">
        <title>Evolutionary Origins and Diversification of the Mycorrhizal Mutualists.</title>
        <authorList>
            <consortium name="DOE Joint Genome Institute"/>
            <consortium name="Mycorrhizal Genomics Consortium"/>
            <person name="Kohler A."/>
            <person name="Kuo A."/>
            <person name="Nagy L.G."/>
            <person name="Floudas D."/>
            <person name="Copeland A."/>
            <person name="Barry K.W."/>
            <person name="Cichocki N."/>
            <person name="Veneault-Fourrey C."/>
            <person name="LaButti K."/>
            <person name="Lindquist E.A."/>
            <person name="Lipzen A."/>
            <person name="Lundell T."/>
            <person name="Morin E."/>
            <person name="Murat C."/>
            <person name="Riley R."/>
            <person name="Ohm R."/>
            <person name="Sun H."/>
            <person name="Tunlid A."/>
            <person name="Henrissat B."/>
            <person name="Grigoriev I.V."/>
            <person name="Hibbett D.S."/>
            <person name="Martin F."/>
        </authorList>
    </citation>
    <scope>NUCLEOTIDE SEQUENCE [LARGE SCALE GENOMIC DNA]</scope>
    <source>
        <strain evidence="2 3">SS14</strain>
    </source>
</reference>
<evidence type="ECO:0000256" key="1">
    <source>
        <dbReference type="SAM" id="MobiDB-lite"/>
    </source>
</evidence>
<accession>A0A0C9UV66</accession>
<evidence type="ECO:0000313" key="3">
    <source>
        <dbReference type="Proteomes" id="UP000054279"/>
    </source>
</evidence>
<dbReference type="HOGENOM" id="CLU_1090589_0_0_1"/>
<keyword evidence="3" id="KW-1185">Reference proteome</keyword>
<gene>
    <name evidence="2" type="ORF">M422DRAFT_269599</name>
</gene>
<feature type="region of interest" description="Disordered" evidence="1">
    <location>
        <begin position="61"/>
        <end position="97"/>
    </location>
</feature>
<dbReference type="AlphaFoldDB" id="A0A0C9UV66"/>
<organism evidence="2 3">
    <name type="scientific">Sphaerobolus stellatus (strain SS14)</name>
    <dbReference type="NCBI Taxonomy" id="990650"/>
    <lineage>
        <taxon>Eukaryota</taxon>
        <taxon>Fungi</taxon>
        <taxon>Dikarya</taxon>
        <taxon>Basidiomycota</taxon>
        <taxon>Agaricomycotina</taxon>
        <taxon>Agaricomycetes</taxon>
        <taxon>Phallomycetidae</taxon>
        <taxon>Geastrales</taxon>
        <taxon>Sphaerobolaceae</taxon>
        <taxon>Sphaerobolus</taxon>
    </lineage>
</organism>